<keyword evidence="10" id="KW-1185">Reference proteome</keyword>
<proteinExistence type="inferred from homology"/>
<dbReference type="Proteomes" id="UP001159427">
    <property type="component" value="Unassembled WGS sequence"/>
</dbReference>
<dbReference type="EMBL" id="CALNXI010005686">
    <property type="protein sequence ID" value="CAH3198270.1"/>
    <property type="molecule type" value="Genomic_DNA"/>
</dbReference>
<evidence type="ECO:0000256" key="6">
    <source>
        <dbReference type="RuleBase" id="RU000688"/>
    </source>
</evidence>
<dbReference type="Pfam" id="PF00001">
    <property type="entry name" value="7tm_1"/>
    <property type="match status" value="1"/>
</dbReference>
<keyword evidence="6" id="KW-0675">Receptor</keyword>
<dbReference type="InterPro" id="IPR017452">
    <property type="entry name" value="GPCR_Rhodpsn_7TM"/>
</dbReference>
<evidence type="ECO:0000256" key="3">
    <source>
        <dbReference type="ARBA" id="ARBA00022692"/>
    </source>
</evidence>
<evidence type="ECO:0000313" key="10">
    <source>
        <dbReference type="Proteomes" id="UP001159427"/>
    </source>
</evidence>
<evidence type="ECO:0000259" key="8">
    <source>
        <dbReference type="PROSITE" id="PS50262"/>
    </source>
</evidence>
<dbReference type="SMART" id="SM01381">
    <property type="entry name" value="7TM_GPCR_Srsx"/>
    <property type="match status" value="1"/>
</dbReference>
<dbReference type="PROSITE" id="PS50262">
    <property type="entry name" value="G_PROTEIN_RECEP_F1_2"/>
    <property type="match status" value="1"/>
</dbReference>
<dbReference type="CDD" id="cd00637">
    <property type="entry name" value="7tm_classA_rhodopsin-like"/>
    <property type="match status" value="1"/>
</dbReference>
<sequence>MSCYGPLVNVSSSGLSQKHETMVHWLLAAISLTVAPFTITLNALVIIAVTQRKELQKHSNILLSSIALADFLTGIASIPAVTTSLVTVHEASLKLVCTINRVALSLEDFLRFCSLCHLTMVAWERFVAIRRSMDYKVIMTKPFLTKIAIFAWLLAIFTWLPLFIMLSTSVEVDLVRIGILIINVCGFILVVFILYFYAMVYHEVRKRRTSDIRLITARLQAKRESNVAKTTGLITAALLLTIALGNILPKVILLQFPALHLRFLFHISRTLVRLNSVLNPILYCYRDRRFRKAIKELLTIRKTQETQEKDDGVRFCQRTKSAWLVSNCPTTVDSNIPTSLARSNSCDLPV</sequence>
<feature type="transmembrane region" description="Helical" evidence="7">
    <location>
        <begin position="227"/>
        <end position="248"/>
    </location>
</feature>
<gene>
    <name evidence="9" type="ORF">PEVE_00036035</name>
</gene>
<feature type="transmembrane region" description="Helical" evidence="7">
    <location>
        <begin position="25"/>
        <end position="49"/>
    </location>
</feature>
<evidence type="ECO:0000256" key="5">
    <source>
        <dbReference type="ARBA" id="ARBA00023136"/>
    </source>
</evidence>
<keyword evidence="5 7" id="KW-0472">Membrane</keyword>
<dbReference type="Gene3D" id="1.20.1070.10">
    <property type="entry name" value="Rhodopsin 7-helix transmembrane proteins"/>
    <property type="match status" value="1"/>
</dbReference>
<keyword evidence="6" id="KW-0807">Transducer</keyword>
<accession>A0ABN8T2X3</accession>
<name>A0ABN8T2X3_9CNID</name>
<protein>
    <recommendedName>
        <fullName evidence="8">G-protein coupled receptors family 1 profile domain-containing protein</fullName>
    </recommendedName>
</protein>
<dbReference type="PANTHER" id="PTHR22750">
    <property type="entry name" value="G-PROTEIN COUPLED RECEPTOR"/>
    <property type="match status" value="1"/>
</dbReference>
<keyword evidence="3 6" id="KW-0812">Transmembrane</keyword>
<dbReference type="PRINTS" id="PR00237">
    <property type="entry name" value="GPCRRHODOPSN"/>
</dbReference>
<keyword evidence="2" id="KW-1003">Cell membrane</keyword>
<comment type="similarity">
    <text evidence="6">Belongs to the G-protein coupled receptor 1 family.</text>
</comment>
<evidence type="ECO:0000256" key="4">
    <source>
        <dbReference type="ARBA" id="ARBA00022989"/>
    </source>
</evidence>
<reference evidence="9 10" key="1">
    <citation type="submission" date="2022-05" db="EMBL/GenBank/DDBJ databases">
        <authorList>
            <consortium name="Genoscope - CEA"/>
            <person name="William W."/>
        </authorList>
    </citation>
    <scope>NUCLEOTIDE SEQUENCE [LARGE SCALE GENOMIC DNA]</scope>
</reference>
<dbReference type="SUPFAM" id="SSF81321">
    <property type="entry name" value="Family A G protein-coupled receptor-like"/>
    <property type="match status" value="1"/>
</dbReference>
<dbReference type="PROSITE" id="PS00237">
    <property type="entry name" value="G_PROTEIN_RECEP_F1_1"/>
    <property type="match status" value="1"/>
</dbReference>
<evidence type="ECO:0000313" key="9">
    <source>
        <dbReference type="EMBL" id="CAH3198270.1"/>
    </source>
</evidence>
<evidence type="ECO:0000256" key="2">
    <source>
        <dbReference type="ARBA" id="ARBA00022475"/>
    </source>
</evidence>
<keyword evidence="4 7" id="KW-1133">Transmembrane helix</keyword>
<comment type="caution">
    <text evidence="9">The sequence shown here is derived from an EMBL/GenBank/DDBJ whole genome shotgun (WGS) entry which is preliminary data.</text>
</comment>
<organism evidence="9 10">
    <name type="scientific">Porites evermanni</name>
    <dbReference type="NCBI Taxonomy" id="104178"/>
    <lineage>
        <taxon>Eukaryota</taxon>
        <taxon>Metazoa</taxon>
        <taxon>Cnidaria</taxon>
        <taxon>Anthozoa</taxon>
        <taxon>Hexacorallia</taxon>
        <taxon>Scleractinia</taxon>
        <taxon>Fungiina</taxon>
        <taxon>Poritidae</taxon>
        <taxon>Porites</taxon>
    </lineage>
</organism>
<feature type="transmembrane region" description="Helical" evidence="7">
    <location>
        <begin position="147"/>
        <end position="168"/>
    </location>
</feature>
<feature type="transmembrane region" description="Helical" evidence="7">
    <location>
        <begin position="174"/>
        <end position="198"/>
    </location>
</feature>
<dbReference type="InterPro" id="IPR000276">
    <property type="entry name" value="GPCR_Rhodpsn"/>
</dbReference>
<evidence type="ECO:0000256" key="1">
    <source>
        <dbReference type="ARBA" id="ARBA00004651"/>
    </source>
</evidence>
<keyword evidence="6" id="KW-0297">G-protein coupled receptor</keyword>
<evidence type="ECO:0000256" key="7">
    <source>
        <dbReference type="SAM" id="Phobius"/>
    </source>
</evidence>
<comment type="subcellular location">
    <subcellularLocation>
        <location evidence="1">Cell membrane</location>
        <topology evidence="1">Multi-pass membrane protein</topology>
    </subcellularLocation>
</comment>
<feature type="domain" description="G-protein coupled receptors family 1 profile" evidence="8">
    <location>
        <begin position="41"/>
        <end position="283"/>
    </location>
</feature>